<dbReference type="InterPro" id="IPR046341">
    <property type="entry name" value="SET_dom_sf"/>
</dbReference>
<dbReference type="Pfam" id="PF00856">
    <property type="entry name" value="SET"/>
    <property type="match status" value="1"/>
</dbReference>
<dbReference type="InterPro" id="IPR013257">
    <property type="entry name" value="SRI"/>
</dbReference>
<evidence type="ECO:0000256" key="15">
    <source>
        <dbReference type="SAM" id="MobiDB-lite"/>
    </source>
</evidence>
<evidence type="ECO:0000256" key="1">
    <source>
        <dbReference type="ARBA" id="ARBA00004123"/>
    </source>
</evidence>
<dbReference type="Proteomes" id="UP000242287">
    <property type="component" value="Unassembled WGS sequence"/>
</dbReference>
<dbReference type="SUPFAM" id="SSF82199">
    <property type="entry name" value="SET domain"/>
    <property type="match status" value="1"/>
</dbReference>
<feature type="compositionally biased region" description="Polar residues" evidence="15">
    <location>
        <begin position="14"/>
        <end position="37"/>
    </location>
</feature>
<proteinExistence type="predicted"/>
<keyword evidence="20" id="KW-1185">Reference proteome</keyword>
<dbReference type="Pfam" id="PF17907">
    <property type="entry name" value="AWS"/>
    <property type="match status" value="1"/>
</dbReference>
<comment type="catalytic activity">
    <reaction evidence="14">
        <text>L-lysyl(36)-[histone H3] + 3 S-adenosyl-L-methionine = N(6),N(6),N(6)-trimethyl-L-lysyl(36)-[histone H3] + 3 S-adenosyl-L-homocysteine + 3 H(+)</text>
        <dbReference type="Rhea" id="RHEA:60324"/>
        <dbReference type="Rhea" id="RHEA-COMP:9785"/>
        <dbReference type="Rhea" id="RHEA-COMP:15536"/>
        <dbReference type="ChEBI" id="CHEBI:15378"/>
        <dbReference type="ChEBI" id="CHEBI:29969"/>
        <dbReference type="ChEBI" id="CHEBI:57856"/>
        <dbReference type="ChEBI" id="CHEBI:59789"/>
        <dbReference type="ChEBI" id="CHEBI:61961"/>
        <dbReference type="EC" id="2.1.1.359"/>
    </reaction>
</comment>
<feature type="domain" description="AWS" evidence="18">
    <location>
        <begin position="167"/>
        <end position="222"/>
    </location>
</feature>
<evidence type="ECO:0000256" key="10">
    <source>
        <dbReference type="ARBA" id="ARBA00023015"/>
    </source>
</evidence>
<dbReference type="GO" id="GO:0032259">
    <property type="term" value="P:methylation"/>
    <property type="evidence" value="ECO:0007669"/>
    <property type="project" value="UniProtKB-KW"/>
</dbReference>
<comment type="subcellular location">
    <subcellularLocation>
        <location evidence="2">Chromosome</location>
    </subcellularLocation>
    <subcellularLocation>
        <location evidence="1">Nucleus</location>
    </subcellularLocation>
</comment>
<dbReference type="GO" id="GO:0005634">
    <property type="term" value="C:nucleus"/>
    <property type="evidence" value="ECO:0007669"/>
    <property type="project" value="UniProtKB-SubCell"/>
</dbReference>
<feature type="compositionally biased region" description="Acidic residues" evidence="15">
    <location>
        <begin position="786"/>
        <end position="803"/>
    </location>
</feature>
<feature type="domain" description="SET" evidence="16">
    <location>
        <begin position="224"/>
        <end position="341"/>
    </location>
</feature>
<evidence type="ECO:0000313" key="19">
    <source>
        <dbReference type="EMBL" id="PFH46282.1"/>
    </source>
</evidence>
<dbReference type="PROSITE" id="PS51215">
    <property type="entry name" value="AWS"/>
    <property type="match status" value="1"/>
</dbReference>
<feature type="compositionally biased region" description="Polar residues" evidence="15">
    <location>
        <begin position="846"/>
        <end position="855"/>
    </location>
</feature>
<dbReference type="InterPro" id="IPR038190">
    <property type="entry name" value="SRI_sf"/>
</dbReference>
<dbReference type="PROSITE" id="PS50280">
    <property type="entry name" value="SET"/>
    <property type="match status" value="1"/>
</dbReference>
<evidence type="ECO:0000259" key="18">
    <source>
        <dbReference type="PROSITE" id="PS51215"/>
    </source>
</evidence>
<dbReference type="EC" id="2.1.1.359" evidence="3"/>
<dbReference type="GO" id="GO:0005694">
    <property type="term" value="C:chromosome"/>
    <property type="evidence" value="ECO:0007669"/>
    <property type="project" value="UniProtKB-SubCell"/>
</dbReference>
<dbReference type="InterPro" id="IPR050777">
    <property type="entry name" value="SET2_Histone-Lys_MeTrsfase"/>
</dbReference>
<evidence type="ECO:0000256" key="4">
    <source>
        <dbReference type="ARBA" id="ARBA00018028"/>
    </source>
</evidence>
<dbReference type="InterPro" id="IPR003616">
    <property type="entry name" value="Post-SET_dom"/>
</dbReference>
<evidence type="ECO:0000256" key="2">
    <source>
        <dbReference type="ARBA" id="ARBA00004286"/>
    </source>
</evidence>
<evidence type="ECO:0000256" key="5">
    <source>
        <dbReference type="ARBA" id="ARBA00022454"/>
    </source>
</evidence>
<protein>
    <recommendedName>
        <fullName evidence="4">Histone-lysine N-methyltransferase, H3 lysine-36 specific</fullName>
        <ecNumber evidence="3">2.1.1.359</ecNumber>
    </recommendedName>
    <alternativeName>
        <fullName evidence="13">SET domain-containing protein 2</fullName>
    </alternativeName>
</protein>
<feature type="domain" description="Post-SET" evidence="17">
    <location>
        <begin position="348"/>
        <end position="364"/>
    </location>
</feature>
<keyword evidence="10" id="KW-0805">Transcription regulation</keyword>
<keyword evidence="12" id="KW-0539">Nucleus</keyword>
<gene>
    <name evidence="19" type="ORF">AMATHDRAFT_8013</name>
</gene>
<feature type="region of interest" description="Disordered" evidence="15">
    <location>
        <begin position="739"/>
        <end position="871"/>
    </location>
</feature>
<keyword evidence="6" id="KW-0678">Repressor</keyword>
<evidence type="ECO:0000259" key="17">
    <source>
        <dbReference type="PROSITE" id="PS50868"/>
    </source>
</evidence>
<evidence type="ECO:0000259" key="16">
    <source>
        <dbReference type="PROSITE" id="PS50280"/>
    </source>
</evidence>
<feature type="compositionally biased region" description="Polar residues" evidence="15">
    <location>
        <begin position="815"/>
        <end position="829"/>
    </location>
</feature>
<feature type="compositionally biased region" description="Polar residues" evidence="15">
    <location>
        <begin position="90"/>
        <end position="107"/>
    </location>
</feature>
<dbReference type="CDD" id="cd19172">
    <property type="entry name" value="SET_SETD2"/>
    <property type="match status" value="1"/>
</dbReference>
<dbReference type="InterPro" id="IPR025788">
    <property type="entry name" value="Set2_fungi"/>
</dbReference>
<evidence type="ECO:0000256" key="14">
    <source>
        <dbReference type="ARBA" id="ARBA00047545"/>
    </source>
</evidence>
<keyword evidence="9" id="KW-0949">S-adenosyl-L-methionine</keyword>
<feature type="compositionally biased region" description="Polar residues" evidence="15">
    <location>
        <begin position="751"/>
        <end position="773"/>
    </location>
</feature>
<name>A0A2A9NEY8_9AGAR</name>
<evidence type="ECO:0000256" key="13">
    <source>
        <dbReference type="ARBA" id="ARBA00030091"/>
    </source>
</evidence>
<dbReference type="Gene3D" id="2.170.270.10">
    <property type="entry name" value="SET domain"/>
    <property type="match status" value="1"/>
</dbReference>
<dbReference type="SMART" id="SM00317">
    <property type="entry name" value="SET"/>
    <property type="match status" value="1"/>
</dbReference>
<dbReference type="SMART" id="SM00570">
    <property type="entry name" value="AWS"/>
    <property type="match status" value="1"/>
</dbReference>
<evidence type="ECO:0000256" key="7">
    <source>
        <dbReference type="ARBA" id="ARBA00022603"/>
    </source>
</evidence>
<dbReference type="EMBL" id="KZ302214">
    <property type="protein sequence ID" value="PFH46282.1"/>
    <property type="molecule type" value="Genomic_DNA"/>
</dbReference>
<evidence type="ECO:0000256" key="3">
    <source>
        <dbReference type="ARBA" id="ARBA00012178"/>
    </source>
</evidence>
<keyword evidence="11" id="KW-0804">Transcription</keyword>
<dbReference type="SMART" id="SM00508">
    <property type="entry name" value="PostSET"/>
    <property type="match status" value="1"/>
</dbReference>
<dbReference type="Gene3D" id="1.10.1740.100">
    <property type="entry name" value="Set2, Rpb1 interacting domain"/>
    <property type="match status" value="1"/>
</dbReference>
<dbReference type="PANTHER" id="PTHR22884">
    <property type="entry name" value="SET DOMAIN PROTEINS"/>
    <property type="match status" value="1"/>
</dbReference>
<evidence type="ECO:0000256" key="9">
    <source>
        <dbReference type="ARBA" id="ARBA00022691"/>
    </source>
</evidence>
<dbReference type="PROSITE" id="PS50868">
    <property type="entry name" value="POST_SET"/>
    <property type="match status" value="1"/>
</dbReference>
<feature type="compositionally biased region" description="Basic and acidic residues" evidence="15">
    <location>
        <begin position="739"/>
        <end position="748"/>
    </location>
</feature>
<organism evidence="19 20">
    <name type="scientific">Amanita thiersii Skay4041</name>
    <dbReference type="NCBI Taxonomy" id="703135"/>
    <lineage>
        <taxon>Eukaryota</taxon>
        <taxon>Fungi</taxon>
        <taxon>Dikarya</taxon>
        <taxon>Basidiomycota</taxon>
        <taxon>Agaricomycotina</taxon>
        <taxon>Agaricomycetes</taxon>
        <taxon>Agaricomycetidae</taxon>
        <taxon>Agaricales</taxon>
        <taxon>Pluteineae</taxon>
        <taxon>Amanitaceae</taxon>
        <taxon>Amanita</taxon>
    </lineage>
</organism>
<keyword evidence="5" id="KW-0158">Chromosome</keyword>
<dbReference type="OrthoDB" id="422362at2759"/>
<evidence type="ECO:0000256" key="6">
    <source>
        <dbReference type="ARBA" id="ARBA00022491"/>
    </source>
</evidence>
<evidence type="ECO:0000313" key="20">
    <source>
        <dbReference type="Proteomes" id="UP000242287"/>
    </source>
</evidence>
<dbReference type="AlphaFoldDB" id="A0A2A9NEY8"/>
<dbReference type="InterPro" id="IPR006560">
    <property type="entry name" value="AWS_dom"/>
</dbReference>
<dbReference type="PROSITE" id="PS51568">
    <property type="entry name" value="SAM_MT43_SET2_1"/>
    <property type="match status" value="1"/>
</dbReference>
<dbReference type="GO" id="GO:0140955">
    <property type="term" value="F:histone H3K36 trimethyltransferase activity"/>
    <property type="evidence" value="ECO:0007669"/>
    <property type="project" value="UniProtKB-EC"/>
</dbReference>
<keyword evidence="7" id="KW-0489">Methyltransferase</keyword>
<dbReference type="InterPro" id="IPR044437">
    <property type="entry name" value="SETD2/Set2_SET"/>
</dbReference>
<dbReference type="STRING" id="703135.A0A2A9NEY8"/>
<evidence type="ECO:0000256" key="8">
    <source>
        <dbReference type="ARBA" id="ARBA00022679"/>
    </source>
</evidence>
<reference evidence="19 20" key="1">
    <citation type="submission" date="2014-02" db="EMBL/GenBank/DDBJ databases">
        <title>Transposable element dynamics among asymbiotic and ectomycorrhizal Amanita fungi.</title>
        <authorList>
            <consortium name="DOE Joint Genome Institute"/>
            <person name="Hess J."/>
            <person name="Skrede I."/>
            <person name="Wolfe B."/>
            <person name="LaButti K."/>
            <person name="Ohm R.A."/>
            <person name="Grigoriev I.V."/>
            <person name="Pringle A."/>
        </authorList>
    </citation>
    <scope>NUCLEOTIDE SEQUENCE [LARGE SCALE GENOMIC DNA]</scope>
    <source>
        <strain evidence="19 20">SKay4041</strain>
    </source>
</reference>
<feature type="region of interest" description="Disordered" evidence="15">
    <location>
        <begin position="1"/>
        <end position="121"/>
    </location>
</feature>
<evidence type="ECO:0000256" key="12">
    <source>
        <dbReference type="ARBA" id="ARBA00023242"/>
    </source>
</evidence>
<keyword evidence="8" id="KW-0808">Transferase</keyword>
<dbReference type="Pfam" id="PF08236">
    <property type="entry name" value="SRI"/>
    <property type="match status" value="1"/>
</dbReference>
<accession>A0A2A9NEY8</accession>
<evidence type="ECO:0000256" key="11">
    <source>
        <dbReference type="ARBA" id="ARBA00023163"/>
    </source>
</evidence>
<dbReference type="GO" id="GO:0006355">
    <property type="term" value="P:regulation of DNA-templated transcription"/>
    <property type="evidence" value="ECO:0007669"/>
    <property type="project" value="InterPro"/>
</dbReference>
<sequence>MARSKVAIKKEGFSISSGPVTGGTLDSESFTPTTMTMSVKVKGEVSPSTRSLSPPPSVPMDVDVKVEVHPFSSLSPPSPKVSNEAVKFSPNLSSHTSTMSNGSKSETPTPPPLQSSNSSCNLRKLSSNVPQLIGDLPVARHEARSTFNEISDNIYQYKTLGRYKELLESMNCDCVYEHGVDNPKDACGAGSDCINRLTQVECLPDECRCGTYCQNQRFQRKAYADIEIVLTEKKGYGLRAEKDLPKDTFIYEYVGDVVNTPSFKKRMREYAEEDIQHFYFMMLQKDEFIDATKNGGIGRFANHSCSPNCYVAKWTVGDHVRMGIFAKRNIKRHEEITFNYNVDRYGHQAQPCFCGEPNCVGFIGGKTQTDIATMDDLYLDALGITDEADIMELKGTKKKRGKKIDDPDFMPTLKPILEKDVPKVVQAIRQTQSRKVLSKLLTRIKITDDQASLRQIMRLRGYSLMTNILEEYSSDHELITLSLQCMSTWPLVNRNKVEDSKLLDHWETLPLYNRIPKRATGEQASTVTVITTDDDRPAKKARYDILPPPIVDFKSTLSQLDQALPPPMSINPTPVMKLPSVQDLWSRQTEVRQEVLRKRKVVQSIIAEATAAEAAAAEVAAAAAAAEKAKAEKAAQAIAVKRKLKQPKKQQTPEEKEANKEKRLLKLIGAVVVKCMSKYAKSLNRELFKKYAKELTQVIADKEKKSSMYKEGKLDEMSEEKKTKIKKFAKEYISKVLLKVEKSKRERPPSSAASTATPRETPSMSMDTPNSIEGSGGDGSINIEMSVEEAMDLDSDSGSEEGDIQGGPHDEMGSKVSTTRTVNGTQDMSLTGLAETSPPNHPLSPDLSNEPTANSPHGFLTTDPRRRRPST</sequence>
<dbReference type="InterPro" id="IPR001214">
    <property type="entry name" value="SET_dom"/>
</dbReference>